<evidence type="ECO:0000259" key="2">
    <source>
        <dbReference type="Pfam" id="PF14240"/>
    </source>
</evidence>
<keyword evidence="4" id="KW-1185">Reference proteome</keyword>
<organism evidence="3 4">
    <name type="scientific">Pseudorhodobacter turbinis</name>
    <dbReference type="NCBI Taxonomy" id="2500533"/>
    <lineage>
        <taxon>Bacteria</taxon>
        <taxon>Pseudomonadati</taxon>
        <taxon>Pseudomonadota</taxon>
        <taxon>Alphaproteobacteria</taxon>
        <taxon>Rhodobacterales</taxon>
        <taxon>Paracoccaceae</taxon>
        <taxon>Pseudorhodobacter</taxon>
    </lineage>
</organism>
<evidence type="ECO:0000313" key="3">
    <source>
        <dbReference type="EMBL" id="QCO54518.1"/>
    </source>
</evidence>
<dbReference type="AlphaFoldDB" id="A0A4P8ECT8"/>
<accession>A0A4P8ECT8</accession>
<dbReference type="Pfam" id="PF14240">
    <property type="entry name" value="YHYH"/>
    <property type="match status" value="1"/>
</dbReference>
<feature type="signal peptide" evidence="1">
    <location>
        <begin position="1"/>
        <end position="26"/>
    </location>
</feature>
<evidence type="ECO:0000256" key="1">
    <source>
        <dbReference type="SAM" id="SignalP"/>
    </source>
</evidence>
<dbReference type="Proteomes" id="UP000298631">
    <property type="component" value="Chromosome"/>
</dbReference>
<dbReference type="OrthoDB" id="9796530at2"/>
<dbReference type="KEGG" id="pseb:EOK75_00970"/>
<proteinExistence type="predicted"/>
<dbReference type="EMBL" id="CP039964">
    <property type="protein sequence ID" value="QCO54518.1"/>
    <property type="molecule type" value="Genomic_DNA"/>
</dbReference>
<feature type="domain" description="YHYH" evidence="2">
    <location>
        <begin position="172"/>
        <end position="265"/>
    </location>
</feature>
<dbReference type="InterPro" id="IPR025924">
    <property type="entry name" value="YHYH_dom"/>
</dbReference>
<keyword evidence="1" id="KW-0732">Signal</keyword>
<dbReference type="RefSeq" id="WP_137192199.1">
    <property type="nucleotide sequence ID" value="NZ_CP039964.1"/>
</dbReference>
<gene>
    <name evidence="3" type="ORF">EOK75_00970</name>
</gene>
<feature type="chain" id="PRO_5021003091" evidence="1">
    <location>
        <begin position="27"/>
        <end position="328"/>
    </location>
</feature>
<evidence type="ECO:0000313" key="4">
    <source>
        <dbReference type="Proteomes" id="UP000298631"/>
    </source>
</evidence>
<reference evidence="3 4" key="1">
    <citation type="submission" date="2019-05" db="EMBL/GenBank/DDBJ databases">
        <title>Pseudorhodobacter turbinis sp. nov., isolated from the gut of the Korean turban shell.</title>
        <authorList>
            <person name="Jeong Y.-S."/>
            <person name="Kang W.-R."/>
            <person name="Bae J.-W."/>
        </authorList>
    </citation>
    <scope>NUCLEOTIDE SEQUENCE [LARGE SCALE GENOMIC DNA]</scope>
    <source>
        <strain evidence="3 4">S12M18</strain>
    </source>
</reference>
<protein>
    <submittedName>
        <fullName evidence="3">YHYH protein</fullName>
    </submittedName>
</protein>
<name>A0A4P8ECT8_9RHOB</name>
<sequence>MKFCKFSSCGLAGISVAMVLGVQAHAQITVKELQTFFAPAQIVSGPDIVDCTLSGGSETTCFSITVIAEPSSYTPGPWCPTNISDGPGKSGIWLEGGEAYSADGAFMQNMSTFYEDDKWQLFDQSTGKINVTDSLEACLAAARPDVDPAYQNHCVQCLMEYMPDGATQTYVIPVEPQPLMRGRSLSFAGAGIASNGVSLAAAAPTDAILGAYTIAPFDTCGGHVNVHAGYHYHAVTDCLTELSSASQHGVQIGIAMDGYRIFAHNLTDGSLPTKLDRCNGHEAEGLNYHYHAGAVGSNAILGCMSAEYGCASNDPTAVCDASARPPRP</sequence>